<dbReference type="Pfam" id="PF01555">
    <property type="entry name" value="N6_N4_Mtase"/>
    <property type="match status" value="1"/>
</dbReference>
<dbReference type="AlphaFoldDB" id="A0A6N7XA89"/>
<dbReference type="GO" id="GO:0008170">
    <property type="term" value="F:N-methyltransferase activity"/>
    <property type="evidence" value="ECO:0007669"/>
    <property type="project" value="InterPro"/>
</dbReference>
<evidence type="ECO:0000256" key="1">
    <source>
        <dbReference type="ARBA" id="ARBA00006594"/>
    </source>
</evidence>
<evidence type="ECO:0000256" key="4">
    <source>
        <dbReference type="ARBA" id="ARBA00022691"/>
    </source>
</evidence>
<dbReference type="InterPro" id="IPR002052">
    <property type="entry name" value="DNA_methylase_N6_adenine_CS"/>
</dbReference>
<comment type="similarity">
    <text evidence="1">Belongs to the N(4)/N(6)-methyltransferase family.</text>
</comment>
<evidence type="ECO:0000313" key="7">
    <source>
        <dbReference type="Proteomes" id="UP000434342"/>
    </source>
</evidence>
<dbReference type="InterPro" id="IPR029063">
    <property type="entry name" value="SAM-dependent_MTases_sf"/>
</dbReference>
<dbReference type="GO" id="GO:0032259">
    <property type="term" value="P:methylation"/>
    <property type="evidence" value="ECO:0007669"/>
    <property type="project" value="UniProtKB-KW"/>
</dbReference>
<dbReference type="PIRSF" id="PIRSF015855">
    <property type="entry name" value="TypeIII_Mtase_mKpnI"/>
    <property type="match status" value="1"/>
</dbReference>
<organism evidence="6 7">
    <name type="scientific">Parafannyhessea umbonata</name>
    <dbReference type="NCBI Taxonomy" id="604330"/>
    <lineage>
        <taxon>Bacteria</taxon>
        <taxon>Bacillati</taxon>
        <taxon>Actinomycetota</taxon>
        <taxon>Coriobacteriia</taxon>
        <taxon>Coriobacteriales</taxon>
        <taxon>Atopobiaceae</taxon>
        <taxon>Parafannyhessea</taxon>
    </lineage>
</organism>
<proteinExistence type="inferred from homology"/>
<evidence type="ECO:0000256" key="2">
    <source>
        <dbReference type="ARBA" id="ARBA00022603"/>
    </source>
</evidence>
<sequence length="669" mass="75818">MDKIKKLDLESKDLVADRMQRLRQLMPEVFEESGIDFDKLRLLLGDEVDEGDERYAFTWPGKADAIRLSQASTTATLRPAVGKSRGRDGKDGSFDSDNIYIEGDNLEALKLLQRAYHGKVKMIYIDPPYNTGGDFIYKDTFGDSVEDYKRQCGMTGQSNPKTDGRFHANWCSMMFPRIKLGRELLSDSGIMVVSIDENERTNLQLLLNEVFGESNFAGEIIWKNSSKNDQAYISIQHEYLLVYVKDKDANSGEWTELKGGLDEIYAAFDSFHRQYGDDWKAIHKAALDWYKQFPPSSPVYQSKHYSWMDERGVYFPADISGPNDGQYVYDVIHPRTGKVCKMPSSGWRYPQSEMERRISEGLVHFGDDETTVPNNKTYLRNTERQSLTSMLYKDGRVASKKLQRMFGTKVFSNPKDDDVLTNLMKAFGVGGDDIVMDFFSGSASTGEAVERLNSSLNSMVRWILVQLPENLEDNLRTAKGSSKKITKNAIDYLKKHAKSAELTQLAEERLRLAGLEIAKEIEEANQQPTLSEEAMQLPDIGFRVFELDESGIAEPQNGQLLVDRRKDGRSDLDIIFEVMLKWGYELTYPIEKAEFAGYGCYSVAAGDLVCCMEPGLTVDALEAIAAEQPRRVFIMDSVFGHDDSLKLDALAIFKHAEEKTQQKIELRTV</sequence>
<keyword evidence="2 6" id="KW-0489">Methyltransferase</keyword>
<evidence type="ECO:0000256" key="3">
    <source>
        <dbReference type="ARBA" id="ARBA00022679"/>
    </source>
</evidence>
<keyword evidence="4" id="KW-0949">S-adenosyl-L-methionine</keyword>
<dbReference type="GO" id="GO:0003677">
    <property type="term" value="F:DNA binding"/>
    <property type="evidence" value="ECO:0007669"/>
    <property type="project" value="InterPro"/>
</dbReference>
<dbReference type="Proteomes" id="UP000434342">
    <property type="component" value="Unassembled WGS sequence"/>
</dbReference>
<dbReference type="SUPFAM" id="SSF53335">
    <property type="entry name" value="S-adenosyl-L-methionine-dependent methyltransferases"/>
    <property type="match status" value="1"/>
</dbReference>
<dbReference type="RefSeq" id="WP_154540360.1">
    <property type="nucleotide sequence ID" value="NZ_VUND01000001.1"/>
</dbReference>
<gene>
    <name evidence="6" type="ORF">FYJ69_04585</name>
</gene>
<name>A0A6N7XA89_9ACTN</name>
<protein>
    <submittedName>
        <fullName evidence="6">Site-specific DNA-methyltransferase</fullName>
    </submittedName>
</protein>
<comment type="caution">
    <text evidence="6">The sequence shown here is derived from an EMBL/GenBank/DDBJ whole genome shotgun (WGS) entry which is preliminary data.</text>
</comment>
<reference evidence="6 7" key="1">
    <citation type="submission" date="2019-08" db="EMBL/GenBank/DDBJ databases">
        <title>In-depth cultivation of the pig gut microbiome towards novel bacterial diversity and tailored functional studies.</title>
        <authorList>
            <person name="Wylensek D."/>
            <person name="Hitch T.C.A."/>
            <person name="Clavel T."/>
        </authorList>
    </citation>
    <scope>NUCLEOTIDE SEQUENCE [LARGE SCALE GENOMIC DNA]</scope>
    <source>
        <strain evidence="6 7">WB01_CNA04</strain>
    </source>
</reference>
<dbReference type="PROSITE" id="PS00092">
    <property type="entry name" value="N6_MTASE"/>
    <property type="match status" value="1"/>
</dbReference>
<dbReference type="InterPro" id="IPR002941">
    <property type="entry name" value="DNA_methylase_N4/N6"/>
</dbReference>
<dbReference type="EMBL" id="VUND01000001">
    <property type="protein sequence ID" value="MST60189.1"/>
    <property type="molecule type" value="Genomic_DNA"/>
</dbReference>
<keyword evidence="3 6" id="KW-0808">Transferase</keyword>
<evidence type="ECO:0000313" key="6">
    <source>
        <dbReference type="EMBL" id="MST60189.1"/>
    </source>
</evidence>
<dbReference type="InterPro" id="IPR002295">
    <property type="entry name" value="N4/N6-MTase_EcoPI_Mod-like"/>
</dbReference>
<dbReference type="PRINTS" id="PR00506">
    <property type="entry name" value="D21N6MTFRASE"/>
</dbReference>
<accession>A0A6N7XA89</accession>
<dbReference type="Gene3D" id="3.40.50.150">
    <property type="entry name" value="Vaccinia Virus protein VP39"/>
    <property type="match status" value="1"/>
</dbReference>
<feature type="domain" description="DNA methylase N-4/N-6" evidence="5">
    <location>
        <begin position="120"/>
        <end position="455"/>
    </location>
</feature>
<evidence type="ECO:0000259" key="5">
    <source>
        <dbReference type="Pfam" id="PF01555"/>
    </source>
</evidence>